<dbReference type="PANTHER" id="PTHR13318">
    <property type="entry name" value="PARTNER OF PAIRED, ISOFORM B-RELATED"/>
    <property type="match status" value="1"/>
</dbReference>
<dbReference type="GeneID" id="41982459"/>
<dbReference type="RefSeq" id="XP_031007833.1">
    <property type="nucleotide sequence ID" value="XM_031147238.1"/>
</dbReference>
<organism evidence="1 2">
    <name type="scientific">Lachnellula hyalina</name>
    <dbReference type="NCBI Taxonomy" id="1316788"/>
    <lineage>
        <taxon>Eukaryota</taxon>
        <taxon>Fungi</taxon>
        <taxon>Dikarya</taxon>
        <taxon>Ascomycota</taxon>
        <taxon>Pezizomycotina</taxon>
        <taxon>Leotiomycetes</taxon>
        <taxon>Helotiales</taxon>
        <taxon>Lachnaceae</taxon>
        <taxon>Lachnellula</taxon>
    </lineage>
</organism>
<sequence>MYDLNLPQDVLFYICEELANLQDFGTLFNCARTGSSLAGIALGWLYKIHHLSPVISSEGNDAELTKNQGLEYDAQVSKQRNMVAKWALQWKSVIRSCLGQTLYPYGLYIRVLDLSNLSDLLDDTSFRDQLQRDFFAGDMAQFLKAQETPVKRKTRKEPKSVYNRLTIPLILEAVGESITSYVTESASQSHSTVALEDLSGDINTTSLSQWTGRLSKLKSLTIWDGGALTANVATSIANNCFEFDDLSVYKVGDDDDSSLASFFSALRPNTLRSFTAQTADGVGPETLLALNHHCGSLKTLKLHGVKPNGIKNLNHLQGCNFLETLDLTADRQAGFIDLKATENDVYLEVIAWLRKCEQLRELLLQGLNTAPSILTEVCLSNNTKLQKLVVTGYPVIDNQDFHRALSHQTSLEHLELKADAEGGFRDDIDILIQSITKLPKLKHLNLVPTSEYFRPPDIINLARHMRNLEELWFMGYDVDDSIWYSISSLRQLRVLNILSLSSFTLDGILAFIAQLQPDTNHGLLLAVMNQNPVHAFTDIEQGIIRQAIEEKVNGTFEFVLFREEDSASEELSD</sequence>
<accession>A0A8H8R7C3</accession>
<comment type="caution">
    <text evidence="1">The sequence shown here is derived from an EMBL/GenBank/DDBJ whole genome shotgun (WGS) entry which is preliminary data.</text>
</comment>
<evidence type="ECO:0000313" key="1">
    <source>
        <dbReference type="EMBL" id="TVY29045.1"/>
    </source>
</evidence>
<evidence type="ECO:0000313" key="2">
    <source>
        <dbReference type="Proteomes" id="UP000431533"/>
    </source>
</evidence>
<dbReference type="Proteomes" id="UP000431533">
    <property type="component" value="Unassembled WGS sequence"/>
</dbReference>
<gene>
    <name evidence="1" type="ORF">LHYA1_G002261</name>
</gene>
<dbReference type="GO" id="GO:0019005">
    <property type="term" value="C:SCF ubiquitin ligase complex"/>
    <property type="evidence" value="ECO:0007669"/>
    <property type="project" value="TreeGrafter"/>
</dbReference>
<evidence type="ECO:0008006" key="3">
    <source>
        <dbReference type="Google" id="ProtNLM"/>
    </source>
</evidence>
<dbReference type="GO" id="GO:0031146">
    <property type="term" value="P:SCF-dependent proteasomal ubiquitin-dependent protein catabolic process"/>
    <property type="evidence" value="ECO:0007669"/>
    <property type="project" value="TreeGrafter"/>
</dbReference>
<dbReference type="EMBL" id="QGMH01000023">
    <property type="protein sequence ID" value="TVY29045.1"/>
    <property type="molecule type" value="Genomic_DNA"/>
</dbReference>
<dbReference type="SUPFAM" id="SSF52047">
    <property type="entry name" value="RNI-like"/>
    <property type="match status" value="1"/>
</dbReference>
<name>A0A8H8R7C3_9HELO</name>
<dbReference type="AlphaFoldDB" id="A0A8H8R7C3"/>
<protein>
    <recommendedName>
        <fullName evidence="3">RNI-like protein</fullName>
    </recommendedName>
</protein>
<dbReference type="InterPro" id="IPR032675">
    <property type="entry name" value="LRR_dom_sf"/>
</dbReference>
<proteinExistence type="predicted"/>
<dbReference type="Gene3D" id="3.80.10.10">
    <property type="entry name" value="Ribonuclease Inhibitor"/>
    <property type="match status" value="1"/>
</dbReference>
<reference evidence="1 2" key="1">
    <citation type="submission" date="2018-05" db="EMBL/GenBank/DDBJ databases">
        <title>Genome sequencing and assembly of the regulated plant pathogen Lachnellula willkommii and related sister species for the development of diagnostic species identification markers.</title>
        <authorList>
            <person name="Giroux E."/>
            <person name="Bilodeau G."/>
        </authorList>
    </citation>
    <scope>NUCLEOTIDE SEQUENCE [LARGE SCALE GENOMIC DNA]</scope>
    <source>
        <strain evidence="1 2">CBS 185.66</strain>
    </source>
</reference>
<keyword evidence="2" id="KW-1185">Reference proteome</keyword>
<dbReference type="OrthoDB" id="10028886at2759"/>